<gene>
    <name evidence="4" type="ORF">OIDMADRAFT_38717</name>
</gene>
<dbReference type="Pfam" id="PF00616">
    <property type="entry name" value="RasGAP"/>
    <property type="match status" value="1"/>
</dbReference>
<keyword evidence="1" id="KW-0343">GTPase activation</keyword>
<dbReference type="GO" id="GO:0005096">
    <property type="term" value="F:GTPase activator activity"/>
    <property type="evidence" value="ECO:0007669"/>
    <property type="project" value="UniProtKB-KW"/>
</dbReference>
<dbReference type="PROSITE" id="PS00509">
    <property type="entry name" value="RAS_GTPASE_ACTIV_1"/>
    <property type="match status" value="1"/>
</dbReference>
<evidence type="ECO:0000259" key="3">
    <source>
        <dbReference type="PROSITE" id="PS50018"/>
    </source>
</evidence>
<feature type="compositionally biased region" description="Basic and acidic residues" evidence="2">
    <location>
        <begin position="1073"/>
        <end position="1098"/>
    </location>
</feature>
<feature type="compositionally biased region" description="Low complexity" evidence="2">
    <location>
        <begin position="1099"/>
        <end position="1108"/>
    </location>
</feature>
<organism evidence="4 5">
    <name type="scientific">Oidiodendron maius (strain Zn)</name>
    <dbReference type="NCBI Taxonomy" id="913774"/>
    <lineage>
        <taxon>Eukaryota</taxon>
        <taxon>Fungi</taxon>
        <taxon>Dikarya</taxon>
        <taxon>Ascomycota</taxon>
        <taxon>Pezizomycotina</taxon>
        <taxon>Leotiomycetes</taxon>
        <taxon>Leotiomycetes incertae sedis</taxon>
        <taxon>Myxotrichaceae</taxon>
        <taxon>Oidiodendron</taxon>
    </lineage>
</organism>
<dbReference type="SUPFAM" id="SSF49562">
    <property type="entry name" value="C2 domain (Calcium/lipid-binding domain, CaLB)"/>
    <property type="match status" value="1"/>
</dbReference>
<dbReference type="InterPro" id="IPR023152">
    <property type="entry name" value="RasGAP_CS"/>
</dbReference>
<dbReference type="Gene3D" id="2.60.40.150">
    <property type="entry name" value="C2 domain"/>
    <property type="match status" value="1"/>
</dbReference>
<dbReference type="GO" id="GO:0007165">
    <property type="term" value="P:signal transduction"/>
    <property type="evidence" value="ECO:0007669"/>
    <property type="project" value="UniProtKB-ARBA"/>
</dbReference>
<dbReference type="SUPFAM" id="SSF48350">
    <property type="entry name" value="GTPase activation domain, GAP"/>
    <property type="match status" value="1"/>
</dbReference>
<feature type="domain" description="Ras-GAP" evidence="3">
    <location>
        <begin position="655"/>
        <end position="887"/>
    </location>
</feature>
<reference evidence="5" key="2">
    <citation type="submission" date="2015-01" db="EMBL/GenBank/DDBJ databases">
        <title>Evolutionary Origins and Diversification of the Mycorrhizal Mutualists.</title>
        <authorList>
            <consortium name="DOE Joint Genome Institute"/>
            <consortium name="Mycorrhizal Genomics Consortium"/>
            <person name="Kohler A."/>
            <person name="Kuo A."/>
            <person name="Nagy L.G."/>
            <person name="Floudas D."/>
            <person name="Copeland A."/>
            <person name="Barry K.W."/>
            <person name="Cichocki N."/>
            <person name="Veneault-Fourrey C."/>
            <person name="LaButti K."/>
            <person name="Lindquist E.A."/>
            <person name="Lipzen A."/>
            <person name="Lundell T."/>
            <person name="Morin E."/>
            <person name="Murat C."/>
            <person name="Riley R."/>
            <person name="Ohm R."/>
            <person name="Sun H."/>
            <person name="Tunlid A."/>
            <person name="Henrissat B."/>
            <person name="Grigoriev I.V."/>
            <person name="Hibbett D.S."/>
            <person name="Martin F."/>
        </authorList>
    </citation>
    <scope>NUCLEOTIDE SEQUENCE [LARGE SCALE GENOMIC DNA]</scope>
    <source>
        <strain evidence="5">Zn</strain>
    </source>
</reference>
<feature type="compositionally biased region" description="Polar residues" evidence="2">
    <location>
        <begin position="486"/>
        <end position="495"/>
    </location>
</feature>
<dbReference type="InterPro" id="IPR001936">
    <property type="entry name" value="RasGAP_dom"/>
</dbReference>
<dbReference type="STRING" id="913774.A0A0C3HW09"/>
<dbReference type="InterPro" id="IPR035892">
    <property type="entry name" value="C2_domain_sf"/>
</dbReference>
<dbReference type="CDD" id="cd05137">
    <property type="entry name" value="RasGAP_CLA2_BUD2"/>
    <property type="match status" value="1"/>
</dbReference>
<reference evidence="4 5" key="1">
    <citation type="submission" date="2014-04" db="EMBL/GenBank/DDBJ databases">
        <authorList>
            <consortium name="DOE Joint Genome Institute"/>
            <person name="Kuo A."/>
            <person name="Martino E."/>
            <person name="Perotto S."/>
            <person name="Kohler A."/>
            <person name="Nagy L.G."/>
            <person name="Floudas D."/>
            <person name="Copeland A."/>
            <person name="Barry K.W."/>
            <person name="Cichocki N."/>
            <person name="Veneault-Fourrey C."/>
            <person name="LaButti K."/>
            <person name="Lindquist E.A."/>
            <person name="Lipzen A."/>
            <person name="Lundell T."/>
            <person name="Morin E."/>
            <person name="Murat C."/>
            <person name="Sun H."/>
            <person name="Tunlid A."/>
            <person name="Henrissat B."/>
            <person name="Grigoriev I.V."/>
            <person name="Hibbett D.S."/>
            <person name="Martin F."/>
            <person name="Nordberg H.P."/>
            <person name="Cantor M.N."/>
            <person name="Hua S.X."/>
        </authorList>
    </citation>
    <scope>NUCLEOTIDE SEQUENCE [LARGE SCALE GENOMIC DNA]</scope>
    <source>
        <strain evidence="4 5">Zn</strain>
    </source>
</reference>
<evidence type="ECO:0000256" key="1">
    <source>
        <dbReference type="ARBA" id="ARBA00022468"/>
    </source>
</evidence>
<feature type="compositionally biased region" description="Basic and acidic residues" evidence="2">
    <location>
        <begin position="64"/>
        <end position="80"/>
    </location>
</feature>
<accession>A0A0C3HW09</accession>
<keyword evidence="5" id="KW-1185">Reference proteome</keyword>
<dbReference type="PROSITE" id="PS50018">
    <property type="entry name" value="RAS_GTPASE_ACTIV_2"/>
    <property type="match status" value="1"/>
</dbReference>
<dbReference type="OrthoDB" id="775356at2759"/>
<evidence type="ECO:0000256" key="2">
    <source>
        <dbReference type="SAM" id="MobiDB-lite"/>
    </source>
</evidence>
<evidence type="ECO:0000313" key="5">
    <source>
        <dbReference type="Proteomes" id="UP000054321"/>
    </source>
</evidence>
<dbReference type="FunCoup" id="A0A0C3HW09">
    <property type="interactions" value="94"/>
</dbReference>
<sequence length="1153" mass="127754">MSSTVSPGIASKKQDRGAAQDEAVEGGPAAQPERAGSRGRSKSPGHVMRPKGNSSIRVVTPDTLGEREGGRSASDAKSRSTDVPLIQTSPRTRVSGEKGRDRRRGMVFQDPDSTESPKSGRSREGNTAPPVSNRRLVRKASQSVPPQAPTIDIPSIDSLPSPVATNDVNNLLMLMKKLCGRMRGEVEHQTAGHQSWLSGICYINEAKGSLSYDGDDRGPFHLVLIQDLRGCLVQPVQLKEKSIKCLHISDRQTELLICPLVEEEFDLWLAALLCWQEVRSAPIAAGPSNLALVDDASSTDTSGSPSIIKIAQLLLWDKGPALSPSTIMRRPSTRDPISTTRSSWRKVSCIFQDNGEFKLLSENDTTLLSVIQLWQLSRSAIQRLDKSVLGEKFCIAIFPQYASTSTQLSIFRPVYLAFESRIHYEVWFSLLRAFSIPEIYGPQVPLDYGDPEQAEYPPATDGMFRIEKSLNLRVVEARVRRPSVDTEGSGNNSTRPEPESTVGDYFVEAILDGETRARTITKINTQYPFWREDYEFLNLPASLPVLSLVLKRTACAETPTHKFPSSSGVHILEKSSEVIWGTLNISLDKLEKGKDHEAWFPIQDDKLEYSGDLFLKVRVDEVAVLLYRDYKEISDMLHRFNTGLTVRISQAMPTNLKRLSEILMNIFQVSGQSGEWLISLVEEEIDGITKEIPVNRIRWSRRVSSNEAAVSERELSVRDMGKSLQGEANLLFRGNSLLTQALDYHMRRLGNEYLEDVLCEKILEIDSLNTDCEVDPSRISQGEDISKNWSRLMSFTTDIWESIAESVNECPPEMRQIFKYIRAVAEDRYGDFLRTVTYTSVSGFLFLRFFCPALLNPKLFGLLPDAPQPKAQRTLTLIAKSLQALANLSTFGQKEEWMAPMNKFLISHRQALKGFIDGICSIPSLGSQIFPLSASYSTPIMVLARLPAPAKEGFPSLPYLIDSGRNFAALVTLWTGATSNETPPTGTEADLLHFNELCIDLQRRTDECLRQAEGDRLVDQPSTELDNVVGQIESTVIEDVVSTVPEIYSPTQAEHTGLAQHSAPGSSGSDGPYGEKREKQGHTHQPPSKENEPKRANESTDTSRSSSSGKGQRETPKQSRNIFGGLKRKGKGENPGVLVKGRVSSPKSVGNGA</sequence>
<dbReference type="EMBL" id="KN832871">
    <property type="protein sequence ID" value="KIN06432.1"/>
    <property type="molecule type" value="Genomic_DNA"/>
</dbReference>
<name>A0A0C3HW09_OIDMZ</name>
<protein>
    <recommendedName>
        <fullName evidence="3">Ras-GAP domain-containing protein</fullName>
    </recommendedName>
</protein>
<dbReference type="InterPro" id="IPR039360">
    <property type="entry name" value="Ras_GTPase"/>
</dbReference>
<dbReference type="HOGENOM" id="CLU_003244_1_0_1"/>
<dbReference type="Proteomes" id="UP000054321">
    <property type="component" value="Unassembled WGS sequence"/>
</dbReference>
<dbReference type="InterPro" id="IPR008936">
    <property type="entry name" value="Rho_GTPase_activation_prot"/>
</dbReference>
<feature type="region of interest" description="Disordered" evidence="2">
    <location>
        <begin position="481"/>
        <end position="500"/>
    </location>
</feature>
<dbReference type="AlphaFoldDB" id="A0A0C3HW09"/>
<dbReference type="InParanoid" id="A0A0C3HW09"/>
<dbReference type="Gene3D" id="1.10.506.10">
    <property type="entry name" value="GTPase Activation - p120gap, domain 1"/>
    <property type="match status" value="1"/>
</dbReference>
<dbReference type="SMART" id="SM00323">
    <property type="entry name" value="RasGAP"/>
    <property type="match status" value="1"/>
</dbReference>
<feature type="region of interest" description="Disordered" evidence="2">
    <location>
        <begin position="1055"/>
        <end position="1153"/>
    </location>
</feature>
<evidence type="ECO:0000313" key="4">
    <source>
        <dbReference type="EMBL" id="KIN06432.1"/>
    </source>
</evidence>
<proteinExistence type="predicted"/>
<dbReference type="PANTHER" id="PTHR10194">
    <property type="entry name" value="RAS GTPASE-ACTIVATING PROTEINS"/>
    <property type="match status" value="1"/>
</dbReference>
<dbReference type="PANTHER" id="PTHR10194:SF60">
    <property type="entry name" value="RAS GTPASE-ACTIVATING PROTEIN RASKOL"/>
    <property type="match status" value="1"/>
</dbReference>
<feature type="region of interest" description="Disordered" evidence="2">
    <location>
        <begin position="1"/>
        <end position="155"/>
    </location>
</feature>